<keyword evidence="8" id="KW-0472">Membrane</keyword>
<keyword evidence="11" id="KW-1185">Reference proteome</keyword>
<feature type="compositionally biased region" description="Low complexity" evidence="7">
    <location>
        <begin position="180"/>
        <end position="199"/>
    </location>
</feature>
<dbReference type="EC" id="5.2.1.8" evidence="6"/>
<evidence type="ECO:0000256" key="2">
    <source>
        <dbReference type="ARBA" id="ARBA00006577"/>
    </source>
</evidence>
<dbReference type="PROSITE" id="PS50059">
    <property type="entry name" value="FKBP_PPIASE"/>
    <property type="match status" value="1"/>
</dbReference>
<feature type="domain" description="PPIase FKBP-type" evidence="9">
    <location>
        <begin position="84"/>
        <end position="172"/>
    </location>
</feature>
<evidence type="ECO:0000256" key="7">
    <source>
        <dbReference type="SAM" id="MobiDB-lite"/>
    </source>
</evidence>
<evidence type="ECO:0000256" key="3">
    <source>
        <dbReference type="ARBA" id="ARBA00023110"/>
    </source>
</evidence>
<dbReference type="Pfam" id="PF00254">
    <property type="entry name" value="FKBP_C"/>
    <property type="match status" value="1"/>
</dbReference>
<evidence type="ECO:0000256" key="1">
    <source>
        <dbReference type="ARBA" id="ARBA00000971"/>
    </source>
</evidence>
<evidence type="ECO:0000256" key="4">
    <source>
        <dbReference type="ARBA" id="ARBA00023235"/>
    </source>
</evidence>
<accession>A0ABW4MG77</accession>
<comment type="catalytic activity">
    <reaction evidence="1 5 6">
        <text>[protein]-peptidylproline (omega=180) = [protein]-peptidylproline (omega=0)</text>
        <dbReference type="Rhea" id="RHEA:16237"/>
        <dbReference type="Rhea" id="RHEA-COMP:10747"/>
        <dbReference type="Rhea" id="RHEA-COMP:10748"/>
        <dbReference type="ChEBI" id="CHEBI:83833"/>
        <dbReference type="ChEBI" id="CHEBI:83834"/>
        <dbReference type="EC" id="5.2.1.8"/>
    </reaction>
</comment>
<reference evidence="11" key="1">
    <citation type="journal article" date="2019" name="Int. J. Syst. Evol. Microbiol.">
        <title>The Global Catalogue of Microorganisms (GCM) 10K type strain sequencing project: providing services to taxonomists for standard genome sequencing and annotation.</title>
        <authorList>
            <consortium name="The Broad Institute Genomics Platform"/>
            <consortium name="The Broad Institute Genome Sequencing Center for Infectious Disease"/>
            <person name="Wu L."/>
            <person name="Ma J."/>
        </authorList>
    </citation>
    <scope>NUCLEOTIDE SEQUENCE [LARGE SCALE GENOMIC DNA]</scope>
    <source>
        <strain evidence="11">CGMCC 1.12449</strain>
    </source>
</reference>
<dbReference type="PANTHER" id="PTHR43811">
    <property type="entry name" value="FKBP-TYPE PEPTIDYL-PROLYL CIS-TRANS ISOMERASE FKPA"/>
    <property type="match status" value="1"/>
</dbReference>
<organism evidence="10 11">
    <name type="scientific">Sphingorhabdus buctiana</name>
    <dbReference type="NCBI Taxonomy" id="1508805"/>
    <lineage>
        <taxon>Bacteria</taxon>
        <taxon>Pseudomonadati</taxon>
        <taxon>Pseudomonadota</taxon>
        <taxon>Alphaproteobacteria</taxon>
        <taxon>Sphingomonadales</taxon>
        <taxon>Sphingomonadaceae</taxon>
        <taxon>Sphingorhabdus</taxon>
    </lineage>
</organism>
<gene>
    <name evidence="10" type="ORF">ACFSAG_11015</name>
</gene>
<dbReference type="InterPro" id="IPR046357">
    <property type="entry name" value="PPIase_dom_sf"/>
</dbReference>
<dbReference type="GO" id="GO:0003755">
    <property type="term" value="F:peptidyl-prolyl cis-trans isomerase activity"/>
    <property type="evidence" value="ECO:0007669"/>
    <property type="project" value="UniProtKB-EC"/>
</dbReference>
<dbReference type="SUPFAM" id="SSF54534">
    <property type="entry name" value="FKBP-like"/>
    <property type="match status" value="1"/>
</dbReference>
<evidence type="ECO:0000313" key="11">
    <source>
        <dbReference type="Proteomes" id="UP001597215"/>
    </source>
</evidence>
<dbReference type="InterPro" id="IPR001179">
    <property type="entry name" value="PPIase_FKBP_dom"/>
</dbReference>
<dbReference type="Proteomes" id="UP001597215">
    <property type="component" value="Unassembled WGS sequence"/>
</dbReference>
<evidence type="ECO:0000256" key="8">
    <source>
        <dbReference type="SAM" id="Phobius"/>
    </source>
</evidence>
<name>A0ABW4MG77_9SPHN</name>
<keyword evidence="3 5" id="KW-0697">Rotamase</keyword>
<keyword evidence="8" id="KW-1133">Transmembrane helix</keyword>
<proteinExistence type="inferred from homology"/>
<dbReference type="RefSeq" id="WP_381514684.1">
    <property type="nucleotide sequence ID" value="NZ_JBHUEL010000010.1"/>
</dbReference>
<dbReference type="PANTHER" id="PTHR43811:SF19">
    <property type="entry name" value="39 KDA FK506-BINDING NUCLEAR PROTEIN"/>
    <property type="match status" value="1"/>
</dbReference>
<evidence type="ECO:0000259" key="9">
    <source>
        <dbReference type="PROSITE" id="PS50059"/>
    </source>
</evidence>
<keyword evidence="8" id="KW-0812">Transmembrane</keyword>
<keyword evidence="4 5" id="KW-0413">Isomerase</keyword>
<evidence type="ECO:0000256" key="5">
    <source>
        <dbReference type="PROSITE-ProRule" id="PRU00277"/>
    </source>
</evidence>
<evidence type="ECO:0000256" key="6">
    <source>
        <dbReference type="RuleBase" id="RU003915"/>
    </source>
</evidence>
<dbReference type="EMBL" id="JBHUEL010000010">
    <property type="protein sequence ID" value="MFD1767367.1"/>
    <property type="molecule type" value="Genomic_DNA"/>
</dbReference>
<evidence type="ECO:0000313" key="10">
    <source>
        <dbReference type="EMBL" id="MFD1767367.1"/>
    </source>
</evidence>
<feature type="region of interest" description="Disordered" evidence="7">
    <location>
        <begin position="180"/>
        <end position="205"/>
    </location>
</feature>
<dbReference type="Gene3D" id="3.10.50.40">
    <property type="match status" value="1"/>
</dbReference>
<comment type="caution">
    <text evidence="10">The sequence shown here is derived from an EMBL/GenBank/DDBJ whole genome shotgun (WGS) entry which is preliminary data.</text>
</comment>
<feature type="transmembrane region" description="Helical" evidence="8">
    <location>
        <begin position="19"/>
        <end position="37"/>
    </location>
</feature>
<comment type="similarity">
    <text evidence="2 6">Belongs to the FKBP-type PPIase family.</text>
</comment>
<protein>
    <recommendedName>
        <fullName evidence="6">Peptidyl-prolyl cis-trans isomerase</fullName>
        <ecNumber evidence="6">5.2.1.8</ecNumber>
    </recommendedName>
</protein>
<sequence length="205" mass="21504">MSVTTVPIQPIKKGSISKFWAGIAVVALAGAGLAWWGTGSIRGEYASNEQYLSDNAEQDGVTVTKSGLQIQTIRSGEGTPPTDNDVAMISITGTLRDGTVFQEPASGPFPVSGGIPGFTEALKLMQKGGKYKIWIPAELGYGPNDIPDPKTGEVGIPGGSVLIFDVELQDFLPREQFEAAMQQQQEQMQKAAGEAAAAGGPPPQN</sequence>